<dbReference type="eggNOG" id="COG5340">
    <property type="taxonomic scope" value="Bacteria"/>
</dbReference>
<dbReference type="NCBIfam" id="NF047376">
    <property type="entry name" value="TAA_AbiEi"/>
    <property type="match status" value="1"/>
</dbReference>
<sequence>MQAIQKLRKTLETLADGEHYLFSVSDFYPLFPGMSEEALRVLLGRAVKAELLQRICRGMYVYPKAGHPRGFELYHAASRLREDTFCYLSLESVLSEAGIISQIPLGWITLMTGGRSGIIHCGKQGSIEFIHTKKSFDGVSSRLFYDPRYRLWRASADLALEDMRAAKRSLDLVDWGAVSE</sequence>
<dbReference type="RefSeq" id="WP_015712508.1">
    <property type="nucleotide sequence ID" value="NC_015577.1"/>
</dbReference>
<dbReference type="AlphaFoldDB" id="F5YB27"/>
<proteinExistence type="predicted"/>
<accession>F5YB27</accession>
<dbReference type="InParanoid" id="F5YB27"/>
<reference evidence="2" key="1">
    <citation type="submission" date="2009-12" db="EMBL/GenBank/DDBJ databases">
        <title>Complete sequence of Treponema azotonutricium strain ZAS-9.</title>
        <authorList>
            <person name="Tetu S.G."/>
            <person name="Matson E."/>
            <person name="Ren Q."/>
            <person name="Seshadri R."/>
            <person name="Elbourne L."/>
            <person name="Hassan K.A."/>
            <person name="Durkin A."/>
            <person name="Radune D."/>
            <person name="Mohamoud Y."/>
            <person name="Shay R."/>
            <person name="Jin S."/>
            <person name="Zhang X."/>
            <person name="Lucey K."/>
            <person name="Ballor N.R."/>
            <person name="Ottesen E."/>
            <person name="Rosenthal R."/>
            <person name="Allen A."/>
            <person name="Leadbetter J.R."/>
            <person name="Paulsen I.T."/>
        </authorList>
    </citation>
    <scope>NUCLEOTIDE SEQUENCE [LARGE SCALE GENOMIC DNA]</scope>
    <source>
        <strain evidence="2">ATCC BAA-888 / DSM 13862 / ZAS-9</strain>
    </source>
</reference>
<dbReference type="STRING" id="545695.TREAZ_3042"/>
<dbReference type="HOGENOM" id="CLU_102196_1_0_12"/>
<dbReference type="InterPro" id="IPR059220">
    <property type="entry name" value="AbiEi"/>
</dbReference>
<keyword evidence="2" id="KW-1185">Reference proteome</keyword>
<protein>
    <recommendedName>
        <fullName evidence="3">Transcriptional regulator, AbiEi antitoxin, Type IV TA system</fullName>
    </recommendedName>
</protein>
<evidence type="ECO:0008006" key="3">
    <source>
        <dbReference type="Google" id="ProtNLM"/>
    </source>
</evidence>
<dbReference type="KEGG" id="taz:TREAZ_3042"/>
<evidence type="ECO:0000313" key="1">
    <source>
        <dbReference type="EMBL" id="AEF81160.1"/>
    </source>
</evidence>
<gene>
    <name evidence="1" type="ordered locus">TREAZ_3042</name>
</gene>
<reference evidence="1 2" key="2">
    <citation type="journal article" date="2011" name="ISME J.">
        <title>RNA-seq reveals cooperative metabolic interactions between two termite-gut spirochete species in co-culture.</title>
        <authorList>
            <person name="Rosenthal A.Z."/>
            <person name="Matson E.G."/>
            <person name="Eldar A."/>
            <person name="Leadbetter J.R."/>
        </authorList>
    </citation>
    <scope>NUCLEOTIDE SEQUENCE [LARGE SCALE GENOMIC DNA]</scope>
    <source>
        <strain evidence="2">ATCC BAA-888 / DSM 13862 / ZAS-9</strain>
    </source>
</reference>
<dbReference type="EMBL" id="CP001841">
    <property type="protein sequence ID" value="AEF81160.1"/>
    <property type="molecule type" value="Genomic_DNA"/>
</dbReference>
<organism evidence="1 2">
    <name type="scientific">Leadbettera azotonutricia (strain ATCC BAA-888 / DSM 13862 / ZAS-9)</name>
    <name type="common">Treponema azotonutricium</name>
    <dbReference type="NCBI Taxonomy" id="545695"/>
    <lineage>
        <taxon>Bacteria</taxon>
        <taxon>Pseudomonadati</taxon>
        <taxon>Spirochaetota</taxon>
        <taxon>Spirochaetia</taxon>
        <taxon>Spirochaetales</taxon>
        <taxon>Breznakiellaceae</taxon>
        <taxon>Leadbettera</taxon>
    </lineage>
</organism>
<name>F5YB27_LEAAZ</name>
<evidence type="ECO:0000313" key="2">
    <source>
        <dbReference type="Proteomes" id="UP000009222"/>
    </source>
</evidence>
<dbReference type="Proteomes" id="UP000009222">
    <property type="component" value="Chromosome"/>
</dbReference>